<evidence type="ECO:0000256" key="1">
    <source>
        <dbReference type="SAM" id="SignalP"/>
    </source>
</evidence>
<dbReference type="EMBL" id="FNGV01000009">
    <property type="protein sequence ID" value="SDM49326.1"/>
    <property type="molecule type" value="Genomic_DNA"/>
</dbReference>
<dbReference type="Gene3D" id="2.60.40.10">
    <property type="entry name" value="Immunoglobulins"/>
    <property type="match status" value="1"/>
</dbReference>
<dbReference type="InterPro" id="IPR013783">
    <property type="entry name" value="Ig-like_fold"/>
</dbReference>
<feature type="chain" id="PRO_5011569469" description="Fibronectin type-III domain-containing protein" evidence="1">
    <location>
        <begin position="24"/>
        <end position="1343"/>
    </location>
</feature>
<dbReference type="CDD" id="cd00063">
    <property type="entry name" value="FN3"/>
    <property type="match status" value="1"/>
</dbReference>
<dbReference type="InterPro" id="IPR003961">
    <property type="entry name" value="FN3_dom"/>
</dbReference>
<keyword evidence="1" id="KW-0732">Signal</keyword>
<sequence length="1343" mass="152266">MFLSKCKSLVLTIFIVITGNLFAQNTNQQLVFSSGKTVIALEDNLHHPVYWWPNTLLNYPIVFNEDIQIEELVLIDELTGKQQPFQLTELQKIPNGITKAILHFKSDLPSGKKKIFALKKGIPERFPHVVVEKSGKEIRLRSDKLTVWIPSSQTGSSDYNPGPVLGIAQDVNKRMGQSHFNSGEKKLAAITSEVTSQGPLFADISVNYRFTDGAIYHAEIRCIKGYDFIEIKEEMSGFLNEEKCSWKIDWSGFSPTHRQAPNHPHFGTRPFKTATDEPGFGRFSWEKIDQSMLAGHLGVIYSKDSTKIPYEISTYGNYPAEKNVTSSVFWDEKSKQSIGIFMNNALGWNDLEYPIWHITGKLNISFYNSDEHFSWNYPVINGKRSTALSCYNHQKDIDYMNNLEKKFQPQQHPSGFTYRVQMSQLSHNSFLQNMYGAISLDKIKDWNLTYPDSLPLAPVIFKSGKIKSIKELEQGFLYSGFVLELPISGTCQNSGYGPTNNREFYGAWVDAFNRLLPKMSAKDRQRFAAMFLFHCYVAADEGYMPMRNMLSGHPNFLADVKSTPAMASFLFPKHPQAKIWEEMFAKYIELNTHYHTRPNVKSWGATGGRWTENLGTYVWAFLKPSLRANYLLQNKFDGANHLANANTAVLGSWLLNSLSSPYDGESLDFYKEDNGRLSNHHWGIVTKEKAPRRIHPPQGAHAARRMPSASLWLLGRDLQYYDPLLSENIKYVANPNDMQAEVLDSSKDPFGLMYTEKEHNPGTPPDFKSEKFTGYGIILRAAHGTKNELSIHLQQIDSGPNYRWGVAADGGCGNIYFYAAGKSYSHNGKEDSGDRRIQDTDLITNFGVFKEGKFKSIGMSVLDSPMYDLGIGQFAEIRSSEGNPYSWPEYQGRSIMLLGDDYFILYDDVHDNNIPGRLSWFTHPDEELPEIEIIKAGGRGSYSNNGKVNKTELFGKESEGVWYDGTGDFLTFVSHKKGFKVEPTFYGGIITRREGSKDYIFRNDLPVKIDEAGMVFSGTAGFIRDKEPGVQEWALFHGTEIGNDKFSVSTTNQDAGISLVFSNEQNISGNYSSLKNSEVTFKWHHRSRPKNIRFYLDGVKHPVKVGDNEMTVIIPAGIHIWNLTLGMPDLSRPEINYTNNEKGKVSFDVRPVAGATSYRFEYSTDVGENWTTFNRKSKPQIVIEPLGNEAKGYVRIIALNKERESQPSVIYPVYFTIEKPHYPDGLKLDIQDENINLTWGKVLGCNEYKLYRRKKGSKKFQLIYVGNKNQFTDVHLSGNSIFEYAITAVNGNGESEMSNVVNNDPSSWLNFNPMPNEPFRRSVNLYDGSRDNSGSPVDLYYPE</sequence>
<dbReference type="SUPFAM" id="SSF49265">
    <property type="entry name" value="Fibronectin type III"/>
    <property type="match status" value="1"/>
</dbReference>
<dbReference type="OrthoDB" id="2942327at2"/>
<feature type="signal peptide" evidence="1">
    <location>
        <begin position="1"/>
        <end position="23"/>
    </location>
</feature>
<accession>A0A1G9TNH3</accession>
<dbReference type="InterPro" id="IPR036116">
    <property type="entry name" value="FN3_sf"/>
</dbReference>
<name>A0A1G9TNH3_9FLAO</name>
<proteinExistence type="predicted"/>
<dbReference type="RefSeq" id="WP_089892293.1">
    <property type="nucleotide sequence ID" value="NZ_FNGV01000009.1"/>
</dbReference>
<organism evidence="2 3">
    <name type="scientific">Kriegella aquimaris</name>
    <dbReference type="NCBI Taxonomy" id="192904"/>
    <lineage>
        <taxon>Bacteria</taxon>
        <taxon>Pseudomonadati</taxon>
        <taxon>Bacteroidota</taxon>
        <taxon>Flavobacteriia</taxon>
        <taxon>Flavobacteriales</taxon>
        <taxon>Flavobacteriaceae</taxon>
        <taxon>Kriegella</taxon>
    </lineage>
</organism>
<dbReference type="Proteomes" id="UP000199440">
    <property type="component" value="Unassembled WGS sequence"/>
</dbReference>
<evidence type="ECO:0000313" key="3">
    <source>
        <dbReference type="Proteomes" id="UP000199440"/>
    </source>
</evidence>
<evidence type="ECO:0000313" key="2">
    <source>
        <dbReference type="EMBL" id="SDM49326.1"/>
    </source>
</evidence>
<reference evidence="2 3" key="1">
    <citation type="submission" date="2016-10" db="EMBL/GenBank/DDBJ databases">
        <authorList>
            <person name="de Groot N.N."/>
        </authorList>
    </citation>
    <scope>NUCLEOTIDE SEQUENCE [LARGE SCALE GENOMIC DNA]</scope>
    <source>
        <strain evidence="2 3">DSM 19886</strain>
    </source>
</reference>
<keyword evidence="3" id="KW-1185">Reference proteome</keyword>
<evidence type="ECO:0008006" key="4">
    <source>
        <dbReference type="Google" id="ProtNLM"/>
    </source>
</evidence>
<protein>
    <recommendedName>
        <fullName evidence="4">Fibronectin type-III domain-containing protein</fullName>
    </recommendedName>
</protein>
<dbReference type="STRING" id="192904.SAMN04488514_109140"/>
<gene>
    <name evidence="2" type="ORF">SAMN04488514_109140</name>
</gene>